<keyword evidence="3" id="KW-1185">Reference proteome</keyword>
<gene>
    <name evidence="2" type="ORF">ESU54_17250</name>
</gene>
<dbReference type="PROSITE" id="PS51318">
    <property type="entry name" value="TAT"/>
    <property type="match status" value="1"/>
</dbReference>
<evidence type="ECO:0000313" key="3">
    <source>
        <dbReference type="Proteomes" id="UP000321497"/>
    </source>
</evidence>
<proteinExistence type="predicted"/>
<dbReference type="InterPro" id="IPR015889">
    <property type="entry name" value="Intradiol_dOase_core"/>
</dbReference>
<comment type="caution">
    <text evidence="2">The sequence shown here is derived from an EMBL/GenBank/DDBJ whole genome shotgun (WGS) entry which is preliminary data.</text>
</comment>
<evidence type="ECO:0000256" key="1">
    <source>
        <dbReference type="SAM" id="SignalP"/>
    </source>
</evidence>
<keyword evidence="1" id="KW-0732">Signal</keyword>
<dbReference type="GO" id="GO:0016702">
    <property type="term" value="F:oxidoreductase activity, acting on single donors with incorporation of molecular oxygen, incorporation of two atoms of oxygen"/>
    <property type="evidence" value="ECO:0007669"/>
    <property type="project" value="InterPro"/>
</dbReference>
<evidence type="ECO:0008006" key="4">
    <source>
        <dbReference type="Google" id="ProtNLM"/>
    </source>
</evidence>
<sequence>MNNTTSRRLFMRNSAFAITGLAVLTPVLTSAFTTSESPYLGYNQYANTKSDLRAGIFNTNSVAVKGIIYEKDGITPLKNAIVEVWHLSPNSSKYRHRAKLQTNEEGKYEFITDFPNKEEGKSARIFFKVSNSEDSTFTELILNSSGAHITGVHWEKNQQLGNKLFPKKEDFLNQSTVQFNISI</sequence>
<dbReference type="RefSeq" id="WP_111846029.1">
    <property type="nucleotide sequence ID" value="NZ_UEGI01000034.1"/>
</dbReference>
<reference evidence="2 3" key="1">
    <citation type="submission" date="2019-08" db="EMBL/GenBank/DDBJ databases">
        <title>Genome of Aequorivita antarctica SW49 (type strain).</title>
        <authorList>
            <person name="Bowman J.P."/>
        </authorList>
    </citation>
    <scope>NUCLEOTIDE SEQUENCE [LARGE SCALE GENOMIC DNA]</scope>
    <source>
        <strain evidence="2 3">SW49</strain>
    </source>
</reference>
<dbReference type="GO" id="GO:0005506">
    <property type="term" value="F:iron ion binding"/>
    <property type="evidence" value="ECO:0007669"/>
    <property type="project" value="InterPro"/>
</dbReference>
<organism evidence="2 3">
    <name type="scientific">Aequorivita antarctica</name>
    <dbReference type="NCBI Taxonomy" id="153266"/>
    <lineage>
        <taxon>Bacteria</taxon>
        <taxon>Pseudomonadati</taxon>
        <taxon>Bacteroidota</taxon>
        <taxon>Flavobacteriia</taxon>
        <taxon>Flavobacteriales</taxon>
        <taxon>Flavobacteriaceae</taxon>
        <taxon>Aequorivita</taxon>
    </lineage>
</organism>
<evidence type="ECO:0000313" key="2">
    <source>
        <dbReference type="EMBL" id="TXD71332.1"/>
    </source>
</evidence>
<dbReference type="InterPro" id="IPR006311">
    <property type="entry name" value="TAT_signal"/>
</dbReference>
<dbReference type="Proteomes" id="UP000321497">
    <property type="component" value="Unassembled WGS sequence"/>
</dbReference>
<dbReference type="OrthoDB" id="1176494at2"/>
<dbReference type="SUPFAM" id="SSF49482">
    <property type="entry name" value="Aromatic compound dioxygenase"/>
    <property type="match status" value="1"/>
</dbReference>
<feature type="signal peptide" evidence="1">
    <location>
        <begin position="1"/>
        <end position="17"/>
    </location>
</feature>
<feature type="chain" id="PRO_5023058911" description="Intradiol ring-cleavage dioxygenases domain-containing protein" evidence="1">
    <location>
        <begin position="18"/>
        <end position="183"/>
    </location>
</feature>
<dbReference type="AlphaFoldDB" id="A0A5C6YW76"/>
<dbReference type="Gene3D" id="2.60.130.10">
    <property type="entry name" value="Aromatic compound dioxygenase"/>
    <property type="match status" value="1"/>
</dbReference>
<protein>
    <recommendedName>
        <fullName evidence="4">Intradiol ring-cleavage dioxygenases domain-containing protein</fullName>
    </recommendedName>
</protein>
<accession>A0A5C6YW76</accession>
<dbReference type="EMBL" id="VORT01000021">
    <property type="protein sequence ID" value="TXD71332.1"/>
    <property type="molecule type" value="Genomic_DNA"/>
</dbReference>
<name>A0A5C6YW76_9FLAO</name>